<dbReference type="OrthoDB" id="2866996at2759"/>
<dbReference type="InterPro" id="IPR006102">
    <property type="entry name" value="Ig-like_GH2"/>
</dbReference>
<dbReference type="EMBL" id="NEVH01024424">
    <property type="protein sequence ID" value="PNF17254.1"/>
    <property type="molecule type" value="Genomic_DNA"/>
</dbReference>
<dbReference type="SUPFAM" id="SSF49785">
    <property type="entry name" value="Galactose-binding domain-like"/>
    <property type="match status" value="1"/>
</dbReference>
<evidence type="ECO:0000256" key="21">
    <source>
        <dbReference type="ARBA" id="ARBA00041614"/>
    </source>
</evidence>
<evidence type="ECO:0000313" key="28">
    <source>
        <dbReference type="Proteomes" id="UP000235965"/>
    </source>
</evidence>
<evidence type="ECO:0000259" key="22">
    <source>
        <dbReference type="Pfam" id="PF00703"/>
    </source>
</evidence>
<dbReference type="PANTHER" id="PTHR43730:SF1">
    <property type="entry name" value="BETA-MANNOSIDASE"/>
    <property type="match status" value="1"/>
</dbReference>
<comment type="function">
    <text evidence="2">Exoglycosidase that cleaves the single beta-linked mannose residue from the non-reducing end of all N-linked glycoprotein oligosaccharides.</text>
</comment>
<dbReference type="InterPro" id="IPR050887">
    <property type="entry name" value="Beta-mannosidase_GH2"/>
</dbReference>
<keyword evidence="10" id="KW-0964">Secreted</keyword>
<evidence type="ECO:0000259" key="23">
    <source>
        <dbReference type="Pfam" id="PF02836"/>
    </source>
</evidence>
<evidence type="ECO:0000256" key="3">
    <source>
        <dbReference type="ARBA" id="ARBA00004371"/>
    </source>
</evidence>
<keyword evidence="28" id="KW-1185">Reference proteome</keyword>
<dbReference type="InterPro" id="IPR013783">
    <property type="entry name" value="Ig-like_fold"/>
</dbReference>
<evidence type="ECO:0000256" key="2">
    <source>
        <dbReference type="ARBA" id="ARBA00003150"/>
    </source>
</evidence>
<evidence type="ECO:0000256" key="20">
    <source>
        <dbReference type="ARBA" id="ARBA00041069"/>
    </source>
</evidence>
<name>A0A2J7PLP1_9NEOP</name>
<dbReference type="GO" id="GO:0004567">
    <property type="term" value="F:beta-mannosidase activity"/>
    <property type="evidence" value="ECO:0007669"/>
    <property type="project" value="UniProtKB-EC"/>
</dbReference>
<evidence type="ECO:0000256" key="19">
    <source>
        <dbReference type="ARBA" id="ARBA00038429"/>
    </source>
</evidence>
<dbReference type="InterPro" id="IPR036156">
    <property type="entry name" value="Beta-gal/glucu_dom_sf"/>
</dbReference>
<dbReference type="SUPFAM" id="SSF49303">
    <property type="entry name" value="beta-Galactosidase/glucuronidase domain"/>
    <property type="match status" value="3"/>
</dbReference>
<evidence type="ECO:0000256" key="14">
    <source>
        <dbReference type="ARBA" id="ARBA00023180"/>
    </source>
</evidence>
<dbReference type="InterPro" id="IPR006103">
    <property type="entry name" value="Glyco_hydro_2_cat"/>
</dbReference>
<dbReference type="InterPro" id="IPR041447">
    <property type="entry name" value="Mannosidase_ig"/>
</dbReference>
<evidence type="ECO:0000256" key="7">
    <source>
        <dbReference type="ARBA" id="ARBA00011738"/>
    </source>
</evidence>
<dbReference type="EC" id="3.2.1.25" evidence="8"/>
<comment type="subcellular location">
    <subcellularLocation>
        <location evidence="3">Lysosome</location>
    </subcellularLocation>
    <subcellularLocation>
        <location evidence="4">Secreted</location>
    </subcellularLocation>
</comment>
<gene>
    <name evidence="27" type="primary">MANBA_4</name>
    <name evidence="27" type="ORF">B7P43_G05224</name>
</gene>
<dbReference type="InterPro" id="IPR041625">
    <property type="entry name" value="Beta-mannosidase_Ig"/>
</dbReference>
<dbReference type="InParanoid" id="A0A2J7PLP1"/>
<accession>A0A2J7PLP1</accession>
<dbReference type="FunCoup" id="A0A2J7PLP1">
    <property type="interactions" value="488"/>
</dbReference>
<dbReference type="FunFam" id="3.20.20.80:FF:000035">
    <property type="entry name" value="Mannosidase beta"/>
    <property type="match status" value="1"/>
</dbReference>
<evidence type="ECO:0000256" key="11">
    <source>
        <dbReference type="ARBA" id="ARBA00022729"/>
    </source>
</evidence>
<dbReference type="GO" id="GO:0005975">
    <property type="term" value="P:carbohydrate metabolic process"/>
    <property type="evidence" value="ECO:0007669"/>
    <property type="project" value="InterPro"/>
</dbReference>
<dbReference type="Proteomes" id="UP000235965">
    <property type="component" value="Unassembled WGS sequence"/>
</dbReference>
<dbReference type="Pfam" id="PF22666">
    <property type="entry name" value="Glyco_hydro_2_N2"/>
    <property type="match status" value="1"/>
</dbReference>
<keyword evidence="14" id="KW-0325">Glycoprotein</keyword>
<feature type="domain" description="Beta-mannosidase Ig-fold" evidence="24">
    <location>
        <begin position="873"/>
        <end position="944"/>
    </location>
</feature>
<dbReference type="Gene3D" id="3.20.20.80">
    <property type="entry name" value="Glycosidases"/>
    <property type="match status" value="1"/>
</dbReference>
<evidence type="ECO:0000259" key="26">
    <source>
        <dbReference type="Pfam" id="PF22666"/>
    </source>
</evidence>
<dbReference type="Gene3D" id="2.60.120.260">
    <property type="entry name" value="Galactose-binding domain-like"/>
    <property type="match status" value="1"/>
</dbReference>
<dbReference type="STRING" id="105785.A0A2J7PLP1"/>
<dbReference type="AlphaFoldDB" id="A0A2J7PLP1"/>
<keyword evidence="13" id="KW-1015">Disulfide bond</keyword>
<dbReference type="GO" id="GO:0006516">
    <property type="term" value="P:glycoprotein catabolic process"/>
    <property type="evidence" value="ECO:0007669"/>
    <property type="project" value="TreeGrafter"/>
</dbReference>
<evidence type="ECO:0000256" key="10">
    <source>
        <dbReference type="ARBA" id="ARBA00022525"/>
    </source>
</evidence>
<dbReference type="InterPro" id="IPR008979">
    <property type="entry name" value="Galactose-bd-like_sf"/>
</dbReference>
<dbReference type="Pfam" id="PF00703">
    <property type="entry name" value="Glyco_hydro_2"/>
    <property type="match status" value="1"/>
</dbReference>
<evidence type="ECO:0000256" key="17">
    <source>
        <dbReference type="ARBA" id="ARBA00032581"/>
    </source>
</evidence>
<organism evidence="27 28">
    <name type="scientific">Cryptotermes secundus</name>
    <dbReference type="NCBI Taxonomy" id="105785"/>
    <lineage>
        <taxon>Eukaryota</taxon>
        <taxon>Metazoa</taxon>
        <taxon>Ecdysozoa</taxon>
        <taxon>Arthropoda</taxon>
        <taxon>Hexapoda</taxon>
        <taxon>Insecta</taxon>
        <taxon>Pterygota</taxon>
        <taxon>Neoptera</taxon>
        <taxon>Polyneoptera</taxon>
        <taxon>Dictyoptera</taxon>
        <taxon>Blattodea</taxon>
        <taxon>Blattoidea</taxon>
        <taxon>Termitoidae</taxon>
        <taxon>Kalotermitidae</taxon>
        <taxon>Cryptotermitinae</taxon>
        <taxon>Cryptotermes</taxon>
    </lineage>
</organism>
<keyword evidence="11" id="KW-0732">Signal</keyword>
<dbReference type="GO" id="GO:0005764">
    <property type="term" value="C:lysosome"/>
    <property type="evidence" value="ECO:0007669"/>
    <property type="project" value="UniProtKB-SubCell"/>
</dbReference>
<proteinExistence type="inferred from homology"/>
<evidence type="ECO:0000259" key="25">
    <source>
        <dbReference type="Pfam" id="PF17786"/>
    </source>
</evidence>
<sequence length="945" mass="107809">MFENKVMNRICKRDDQCNGKYSMKDFTLWFPCSQGDQIKKDEIYCTAMIRTITLIAALLCTSIYSETAIHSLDSSSTDSAWTVRNANGSIEVPAVVPGGIYTDLRAAGVLTQDIYYRFNDINYRWVSRENWTYSRNFIVEEEFIQMDQIFLVFHGVDTVASVYLNDKHIGNTDNMFVRYSFPVKSVVQRGENRLEVRFESSITAAEQQYQKQALTYPVLPTCVPDEYRGECHVNHLRKMQASFSWDWGPAFPSAGLWKKVVLYAFVSDVAILQEVTASAKLIDNTWLLQIGIFLEAGKDILQISGKFEAILELDVIPVTEEAVLLPNEPGQFNTTLYMQIPKDKVELWWPNELGSQKLYNLSVRVKDNNDYIYGQMSLKIGFRTIELVQEPVESGEGLTFYIKINNVPIFSKGSNWIPSHVLPEKSADPDIIYTLLSSAKAAHMNMLRVWGGGMYESDLFYQLADELGILIWQDFMFACSLYPTNSEFLQSVKKEVTQQVRRLHHHPSVVIWAGNNENEAALRDNWYGSSSRFDLYKADYIKLYVDTIRPVVLAEDSTRPYIVSSPTNGIESEREGYIAENPYSSLYGDVHYYNYIADAWNPNNYPNTRFASEYGFQSFPSLKSLSEVSIPSDLIMQSAFIDHRQHHPGGNSELRLEILQHLQLRNYETPEEEFPTFIYFAQINQAMSIKTATEFYRRGRSLLTSDGQGVTMGALYWQLNDIWQGASWSSLEFGGKWKMLHYFARNFFAPALVSPSVTTDGDLQIHLISDYLEDKETMLRVSVYRWNSLDPVHQRSSAHTLHNASVTKVFSGNLQTYLNNAGCEQNAVKSCFLHFSLFSENGDNISPDNFLFPGSLKELTDFEAATITIKSVTPGREANTFEITIETNRVALFVWLEASDIPGEFSDNGFLLITQTWKVEFNAKEEVTSEQLKGNITIISLADTY</sequence>
<dbReference type="Gene3D" id="2.60.40.10">
    <property type="entry name" value="Immunoglobulins"/>
    <property type="match status" value="3"/>
</dbReference>
<evidence type="ECO:0000256" key="5">
    <source>
        <dbReference type="ARBA" id="ARBA00004740"/>
    </source>
</evidence>
<dbReference type="PANTHER" id="PTHR43730">
    <property type="entry name" value="BETA-MANNOSIDASE"/>
    <property type="match status" value="1"/>
</dbReference>
<evidence type="ECO:0000256" key="12">
    <source>
        <dbReference type="ARBA" id="ARBA00022801"/>
    </source>
</evidence>
<evidence type="ECO:0000256" key="18">
    <source>
        <dbReference type="ARBA" id="ARBA00033445"/>
    </source>
</evidence>
<feature type="domain" description="Beta-mannosidase-like galactose-binding" evidence="26">
    <location>
        <begin position="81"/>
        <end position="258"/>
    </location>
</feature>
<comment type="similarity">
    <text evidence="19">Belongs to the glycosyl hydrolase 2 family. Beta-mannosidase B subfamily.</text>
</comment>
<comment type="subunit">
    <text evidence="6">Monomer.</text>
</comment>
<evidence type="ECO:0000256" key="13">
    <source>
        <dbReference type="ARBA" id="ARBA00023157"/>
    </source>
</evidence>
<evidence type="ECO:0000256" key="9">
    <source>
        <dbReference type="ARBA" id="ARBA00015707"/>
    </source>
</evidence>
<keyword evidence="16" id="KW-0326">Glycosidase</keyword>
<evidence type="ECO:0000313" key="27">
    <source>
        <dbReference type="EMBL" id="PNF17254.1"/>
    </source>
</evidence>
<reference evidence="27 28" key="1">
    <citation type="submission" date="2017-12" db="EMBL/GenBank/DDBJ databases">
        <title>Hemimetabolous genomes reveal molecular basis of termite eusociality.</title>
        <authorList>
            <person name="Harrison M.C."/>
            <person name="Jongepier E."/>
            <person name="Robertson H.M."/>
            <person name="Arning N."/>
            <person name="Bitard-Feildel T."/>
            <person name="Chao H."/>
            <person name="Childers C.P."/>
            <person name="Dinh H."/>
            <person name="Doddapaneni H."/>
            <person name="Dugan S."/>
            <person name="Gowin J."/>
            <person name="Greiner C."/>
            <person name="Han Y."/>
            <person name="Hu H."/>
            <person name="Hughes D.S.T."/>
            <person name="Huylmans A.-K."/>
            <person name="Kemena C."/>
            <person name="Kremer L.P.M."/>
            <person name="Lee S.L."/>
            <person name="Lopez-Ezquerra A."/>
            <person name="Mallet L."/>
            <person name="Monroy-Kuhn J.M."/>
            <person name="Moser A."/>
            <person name="Murali S.C."/>
            <person name="Muzny D.M."/>
            <person name="Otani S."/>
            <person name="Piulachs M.-D."/>
            <person name="Poelchau M."/>
            <person name="Qu J."/>
            <person name="Schaub F."/>
            <person name="Wada-Katsumata A."/>
            <person name="Worley K.C."/>
            <person name="Xie Q."/>
            <person name="Ylla G."/>
            <person name="Poulsen M."/>
            <person name="Gibbs R.A."/>
            <person name="Schal C."/>
            <person name="Richards S."/>
            <person name="Belles X."/>
            <person name="Korb J."/>
            <person name="Bornberg-Bauer E."/>
        </authorList>
    </citation>
    <scope>NUCLEOTIDE SEQUENCE [LARGE SCALE GENOMIC DNA]</scope>
    <source>
        <tissue evidence="27">Whole body</tissue>
    </source>
</reference>
<evidence type="ECO:0000259" key="24">
    <source>
        <dbReference type="Pfam" id="PF17753"/>
    </source>
</evidence>
<comment type="subunit">
    <text evidence="7">Homodimer.</text>
</comment>
<dbReference type="Pfam" id="PF02836">
    <property type="entry name" value="Glyco_hydro_2_C"/>
    <property type="match status" value="1"/>
</dbReference>
<dbReference type="FunFam" id="2.60.40.10:FF:000650">
    <property type="entry name" value="Mannosidase beta"/>
    <property type="match status" value="1"/>
</dbReference>
<comment type="pathway">
    <text evidence="5">Glycan metabolism; N-glycan degradation.</text>
</comment>
<evidence type="ECO:0000256" key="8">
    <source>
        <dbReference type="ARBA" id="ARBA00012754"/>
    </source>
</evidence>
<dbReference type="GO" id="GO:0005576">
    <property type="term" value="C:extracellular region"/>
    <property type="evidence" value="ECO:0007669"/>
    <property type="project" value="UniProtKB-SubCell"/>
</dbReference>
<dbReference type="InterPro" id="IPR054593">
    <property type="entry name" value="Beta-mannosidase-like_N2"/>
</dbReference>
<evidence type="ECO:0000256" key="1">
    <source>
        <dbReference type="ARBA" id="ARBA00000829"/>
    </source>
</evidence>
<dbReference type="SUPFAM" id="SSF51445">
    <property type="entry name" value="(Trans)glycosidases"/>
    <property type="match status" value="1"/>
</dbReference>
<comment type="caution">
    <text evidence="27">The sequence shown here is derived from an EMBL/GenBank/DDBJ whole genome shotgun (WGS) entry which is preliminary data.</text>
</comment>
<keyword evidence="12" id="KW-0378">Hydrolase</keyword>
<dbReference type="Pfam" id="PF17753">
    <property type="entry name" value="Ig_mannosidase"/>
    <property type="match status" value="1"/>
</dbReference>
<dbReference type="InterPro" id="IPR017853">
    <property type="entry name" value="GH"/>
</dbReference>
<comment type="catalytic activity">
    <reaction evidence="1">
        <text>Hydrolysis of terminal, non-reducing beta-D-mannose residues in beta-D-mannosides.</text>
        <dbReference type="EC" id="3.2.1.25"/>
    </reaction>
</comment>
<evidence type="ECO:0000256" key="4">
    <source>
        <dbReference type="ARBA" id="ARBA00004613"/>
    </source>
</evidence>
<feature type="domain" description="Glycoside hydrolase family 2 immunoglobulin-like beta-sandwich" evidence="22">
    <location>
        <begin position="334"/>
        <end position="383"/>
    </location>
</feature>
<dbReference type="FunFam" id="2.60.120.260:FF:000060">
    <property type="entry name" value="Probable beta-mannosidase"/>
    <property type="match status" value="1"/>
</dbReference>
<evidence type="ECO:0000256" key="15">
    <source>
        <dbReference type="ARBA" id="ARBA00023228"/>
    </source>
</evidence>
<keyword evidence="15" id="KW-0458">Lysosome</keyword>
<evidence type="ECO:0000256" key="16">
    <source>
        <dbReference type="ARBA" id="ARBA00023295"/>
    </source>
</evidence>
<feature type="domain" description="Glycoside hydrolase family 2 catalytic" evidence="23">
    <location>
        <begin position="479"/>
        <end position="641"/>
    </location>
</feature>
<protein>
    <recommendedName>
        <fullName evidence="9">Beta-mannosidase</fullName>
        <ecNumber evidence="8">3.2.1.25</ecNumber>
    </recommendedName>
    <alternativeName>
        <fullName evidence="20">Beta-mannosidase B</fullName>
    </alternativeName>
    <alternativeName>
        <fullName evidence="17">Lysosomal beta A mannosidase</fullName>
    </alternativeName>
    <alternativeName>
        <fullName evidence="18">Mannanase</fullName>
    </alternativeName>
    <alternativeName>
        <fullName evidence="21">Mannanase B</fullName>
    </alternativeName>
</protein>
<dbReference type="Pfam" id="PF17786">
    <property type="entry name" value="Mannosidase_ig"/>
    <property type="match status" value="1"/>
</dbReference>
<evidence type="ECO:0000256" key="6">
    <source>
        <dbReference type="ARBA" id="ARBA00011245"/>
    </source>
</evidence>
<feature type="domain" description="Mannosidase Ig/CBM-like" evidence="25">
    <location>
        <begin position="762"/>
        <end position="857"/>
    </location>
</feature>